<evidence type="ECO:0000313" key="4">
    <source>
        <dbReference type="EMBL" id="MBU3842824.1"/>
    </source>
</evidence>
<sequence length="234" mass="27119">MKKIYEIGNIEKGKFIERINRFTADIEINGKTERCHVHDSGRIKELLFLGNEIGIKKAENLEKRKTAYDVICALTSEKDEMILINSAYHRYISENVLKDFEISPFGKVENIKAEVKIGDSRLDYLLTNGNEKIWIEVKGVSLSEGRVAKFPDAPSTRACKHLKELIKLKENGDRCAVILLIFRDSDKFRPKYETDEEFSKLFYEAKSKGVEIYPLQFKLIEGNIYYIEKNIEII</sequence>
<dbReference type="PANTHER" id="PTHR30545">
    <property type="entry name" value="SUGAR FERMENTATION STIMULATION PROTEIN A"/>
    <property type="match status" value="1"/>
</dbReference>
<dbReference type="InterPro" id="IPR040452">
    <property type="entry name" value="SfsA_C"/>
</dbReference>
<comment type="caution">
    <text evidence="4">The sequence shown here is derived from an EMBL/GenBank/DDBJ whole genome shotgun (WGS) entry which is preliminary data.</text>
</comment>
<evidence type="ECO:0000313" key="5">
    <source>
        <dbReference type="Proteomes" id="UP000724657"/>
    </source>
</evidence>
<dbReference type="Pfam" id="PF17746">
    <property type="entry name" value="SfsA_N"/>
    <property type="match status" value="1"/>
</dbReference>
<dbReference type="Gene3D" id="2.40.50.580">
    <property type="match status" value="1"/>
</dbReference>
<feature type="domain" description="SfsA N-terminal OB" evidence="3">
    <location>
        <begin position="16"/>
        <end position="84"/>
    </location>
</feature>
<accession>A0A9E2L0J0</accession>
<comment type="similarity">
    <text evidence="1">Belongs to the SfsA family.</text>
</comment>
<dbReference type="Pfam" id="PF03749">
    <property type="entry name" value="SfsA"/>
    <property type="match status" value="1"/>
</dbReference>
<dbReference type="InterPro" id="IPR041465">
    <property type="entry name" value="SfsA_N"/>
</dbReference>
<gene>
    <name evidence="1 4" type="primary">sfsA</name>
    <name evidence="4" type="ORF">IAA47_07570</name>
</gene>
<evidence type="ECO:0000256" key="1">
    <source>
        <dbReference type="HAMAP-Rule" id="MF_00095"/>
    </source>
</evidence>
<proteinExistence type="inferred from homology"/>
<reference evidence="4" key="2">
    <citation type="submission" date="2021-04" db="EMBL/GenBank/DDBJ databases">
        <authorList>
            <person name="Gilroy R."/>
        </authorList>
    </citation>
    <scope>NUCLEOTIDE SEQUENCE</scope>
    <source>
        <strain evidence="4">A6-441</strain>
    </source>
</reference>
<protein>
    <recommendedName>
        <fullName evidence="1">Sugar fermentation stimulation protein homolog</fullName>
    </recommendedName>
</protein>
<dbReference type="GO" id="GO:0003677">
    <property type="term" value="F:DNA binding"/>
    <property type="evidence" value="ECO:0007669"/>
    <property type="project" value="InterPro"/>
</dbReference>
<dbReference type="HAMAP" id="MF_00095">
    <property type="entry name" value="SfsA"/>
    <property type="match status" value="1"/>
</dbReference>
<dbReference type="AlphaFoldDB" id="A0A9E2L0J0"/>
<dbReference type="Proteomes" id="UP000724657">
    <property type="component" value="Unassembled WGS sequence"/>
</dbReference>
<evidence type="ECO:0000259" key="2">
    <source>
        <dbReference type="Pfam" id="PF03749"/>
    </source>
</evidence>
<reference evidence="4" key="1">
    <citation type="journal article" date="2021" name="PeerJ">
        <title>Extensive microbial diversity within the chicken gut microbiome revealed by metagenomics and culture.</title>
        <authorList>
            <person name="Gilroy R."/>
            <person name="Ravi A."/>
            <person name="Getino M."/>
            <person name="Pursley I."/>
            <person name="Horton D.L."/>
            <person name="Alikhan N.F."/>
            <person name="Baker D."/>
            <person name="Gharbi K."/>
            <person name="Hall N."/>
            <person name="Watson M."/>
            <person name="Adriaenssens E.M."/>
            <person name="Foster-Nyarko E."/>
            <person name="Jarju S."/>
            <person name="Secka A."/>
            <person name="Antonio M."/>
            <person name="Oren A."/>
            <person name="Chaudhuri R.R."/>
            <person name="La Ragione R."/>
            <person name="Hildebrand F."/>
            <person name="Pallen M.J."/>
        </authorList>
    </citation>
    <scope>NUCLEOTIDE SEQUENCE</scope>
    <source>
        <strain evidence="4">A6-441</strain>
    </source>
</reference>
<dbReference type="InterPro" id="IPR005224">
    <property type="entry name" value="SfsA"/>
</dbReference>
<dbReference type="Gene3D" id="3.40.1350.60">
    <property type="match status" value="1"/>
</dbReference>
<dbReference type="NCBIfam" id="TIGR00230">
    <property type="entry name" value="sfsA"/>
    <property type="match status" value="1"/>
</dbReference>
<organism evidence="4 5">
    <name type="scientific">Candidatus Fusobacterium pullicola</name>
    <dbReference type="NCBI Taxonomy" id="2838601"/>
    <lineage>
        <taxon>Bacteria</taxon>
        <taxon>Fusobacteriati</taxon>
        <taxon>Fusobacteriota</taxon>
        <taxon>Fusobacteriia</taxon>
        <taxon>Fusobacteriales</taxon>
        <taxon>Fusobacteriaceae</taxon>
        <taxon>Fusobacterium</taxon>
    </lineage>
</organism>
<dbReference type="PANTHER" id="PTHR30545:SF2">
    <property type="entry name" value="SUGAR FERMENTATION STIMULATION PROTEIN A"/>
    <property type="match status" value="1"/>
</dbReference>
<name>A0A9E2L0J0_9FUSO</name>
<feature type="domain" description="Sugar fermentation stimulation protein C-terminal" evidence="2">
    <location>
        <begin position="89"/>
        <end position="219"/>
    </location>
</feature>
<dbReference type="EMBL" id="JAHLFN010000068">
    <property type="protein sequence ID" value="MBU3842824.1"/>
    <property type="molecule type" value="Genomic_DNA"/>
</dbReference>
<evidence type="ECO:0000259" key="3">
    <source>
        <dbReference type="Pfam" id="PF17746"/>
    </source>
</evidence>